<dbReference type="InterPro" id="IPR036661">
    <property type="entry name" value="Luciferase-like_sf"/>
</dbReference>
<feature type="non-terminal residue" evidence="2">
    <location>
        <position position="90"/>
    </location>
</feature>
<sequence>MRFALSTAPQRCTWNWLLEVWKRADGIELFESGWTFDHFYPLFGDSTEDCLEGWVTLTALLQETQRIRGGVLVTGMVYRHPTLLANMAST</sequence>
<reference evidence="2" key="1">
    <citation type="submission" date="2018-05" db="EMBL/GenBank/DDBJ databases">
        <authorList>
            <person name="Lanie J.A."/>
            <person name="Ng W.-L."/>
            <person name="Kazmierczak K.M."/>
            <person name="Andrzejewski T.M."/>
            <person name="Davidsen T.M."/>
            <person name="Wayne K.J."/>
            <person name="Tettelin H."/>
            <person name="Glass J.I."/>
            <person name="Rusch D."/>
            <person name="Podicherti R."/>
            <person name="Tsui H.-C.T."/>
            <person name="Winkler M.E."/>
        </authorList>
    </citation>
    <scope>NUCLEOTIDE SEQUENCE</scope>
</reference>
<protein>
    <recommendedName>
        <fullName evidence="1">Luciferase-like domain-containing protein</fullName>
    </recommendedName>
</protein>
<dbReference type="SUPFAM" id="SSF51679">
    <property type="entry name" value="Bacterial luciferase-like"/>
    <property type="match status" value="1"/>
</dbReference>
<proteinExistence type="predicted"/>
<dbReference type="AlphaFoldDB" id="A0A383D1E9"/>
<dbReference type="GO" id="GO:0016705">
    <property type="term" value="F:oxidoreductase activity, acting on paired donors, with incorporation or reduction of molecular oxygen"/>
    <property type="evidence" value="ECO:0007669"/>
    <property type="project" value="InterPro"/>
</dbReference>
<dbReference type="EMBL" id="UINC01213535">
    <property type="protein sequence ID" value="SVE38356.1"/>
    <property type="molecule type" value="Genomic_DNA"/>
</dbReference>
<dbReference type="Pfam" id="PF00296">
    <property type="entry name" value="Bac_luciferase"/>
    <property type="match status" value="1"/>
</dbReference>
<organism evidence="2">
    <name type="scientific">marine metagenome</name>
    <dbReference type="NCBI Taxonomy" id="408172"/>
    <lineage>
        <taxon>unclassified sequences</taxon>
        <taxon>metagenomes</taxon>
        <taxon>ecological metagenomes</taxon>
    </lineage>
</organism>
<gene>
    <name evidence="2" type="ORF">METZ01_LOCUS491210</name>
</gene>
<accession>A0A383D1E9</accession>
<evidence type="ECO:0000259" key="1">
    <source>
        <dbReference type="Pfam" id="PF00296"/>
    </source>
</evidence>
<dbReference type="InterPro" id="IPR011251">
    <property type="entry name" value="Luciferase-like_dom"/>
</dbReference>
<evidence type="ECO:0000313" key="2">
    <source>
        <dbReference type="EMBL" id="SVE38356.1"/>
    </source>
</evidence>
<name>A0A383D1E9_9ZZZZ</name>
<feature type="domain" description="Luciferase-like" evidence="1">
    <location>
        <begin position="30"/>
        <end position="90"/>
    </location>
</feature>
<dbReference type="Gene3D" id="3.20.20.30">
    <property type="entry name" value="Luciferase-like domain"/>
    <property type="match status" value="1"/>
</dbReference>